<dbReference type="Proteomes" id="UP001396334">
    <property type="component" value="Unassembled WGS sequence"/>
</dbReference>
<comment type="caution">
    <text evidence="2">The sequence shown here is derived from an EMBL/GenBank/DDBJ whole genome shotgun (WGS) entry which is preliminary data.</text>
</comment>
<protein>
    <submittedName>
        <fullName evidence="2">Uncharacterized protein</fullName>
    </submittedName>
</protein>
<dbReference type="EMBL" id="JBBPBN010000019">
    <property type="protein sequence ID" value="KAK9018267.1"/>
    <property type="molecule type" value="Genomic_DNA"/>
</dbReference>
<sequence>MQQGKENQVQSLGICHRIFNFIVNVLVGISRKRITLGHMMPQGSTNEGQQDEHARNGVRQPLISPAKLNSNSKPMERRNEFIDDDKSRVHEKTGQTYGYSYNRWFGIGKTGAYRPSVPLFSGHRQRLSPSKILIRIFRIV</sequence>
<organism evidence="2 3">
    <name type="scientific">Hibiscus sabdariffa</name>
    <name type="common">roselle</name>
    <dbReference type="NCBI Taxonomy" id="183260"/>
    <lineage>
        <taxon>Eukaryota</taxon>
        <taxon>Viridiplantae</taxon>
        <taxon>Streptophyta</taxon>
        <taxon>Embryophyta</taxon>
        <taxon>Tracheophyta</taxon>
        <taxon>Spermatophyta</taxon>
        <taxon>Magnoliopsida</taxon>
        <taxon>eudicotyledons</taxon>
        <taxon>Gunneridae</taxon>
        <taxon>Pentapetalae</taxon>
        <taxon>rosids</taxon>
        <taxon>malvids</taxon>
        <taxon>Malvales</taxon>
        <taxon>Malvaceae</taxon>
        <taxon>Malvoideae</taxon>
        <taxon>Hibiscus</taxon>
    </lineage>
</organism>
<accession>A0ABR2RZ77</accession>
<evidence type="ECO:0000313" key="3">
    <source>
        <dbReference type="Proteomes" id="UP001396334"/>
    </source>
</evidence>
<keyword evidence="3" id="KW-1185">Reference proteome</keyword>
<name>A0ABR2RZ77_9ROSI</name>
<feature type="region of interest" description="Disordered" evidence="1">
    <location>
        <begin position="39"/>
        <end position="83"/>
    </location>
</feature>
<evidence type="ECO:0000256" key="1">
    <source>
        <dbReference type="SAM" id="MobiDB-lite"/>
    </source>
</evidence>
<reference evidence="2 3" key="1">
    <citation type="journal article" date="2024" name="G3 (Bethesda)">
        <title>Genome assembly of Hibiscus sabdariffa L. provides insights into metabolisms of medicinal natural products.</title>
        <authorList>
            <person name="Kim T."/>
        </authorList>
    </citation>
    <scope>NUCLEOTIDE SEQUENCE [LARGE SCALE GENOMIC DNA]</scope>
    <source>
        <strain evidence="2">TK-2024</strain>
        <tissue evidence="2">Old leaves</tissue>
    </source>
</reference>
<feature type="compositionally biased region" description="Basic and acidic residues" evidence="1">
    <location>
        <begin position="74"/>
        <end position="83"/>
    </location>
</feature>
<proteinExistence type="predicted"/>
<evidence type="ECO:0000313" key="2">
    <source>
        <dbReference type="EMBL" id="KAK9018267.1"/>
    </source>
</evidence>
<gene>
    <name evidence="2" type="ORF">V6N11_001245</name>
</gene>